<feature type="transmembrane region" description="Helical" evidence="1">
    <location>
        <begin position="80"/>
        <end position="96"/>
    </location>
</feature>
<comment type="caution">
    <text evidence="2">The sequence shown here is derived from an EMBL/GenBank/DDBJ whole genome shotgun (WGS) entry which is preliminary data.</text>
</comment>
<keyword evidence="3" id="KW-1185">Reference proteome</keyword>
<keyword evidence="1" id="KW-0472">Membrane</keyword>
<comment type="similarity">
    <text evidence="1">Belongs to the vitamin uptake transporter (VUT/ECF) (TC 2.A.88) family. Q precursor transporter subfamily.</text>
</comment>
<dbReference type="PANTHER" id="PTHR34300">
    <property type="entry name" value="QUEUOSINE PRECURSOR TRANSPORTER-RELATED"/>
    <property type="match status" value="1"/>
</dbReference>
<dbReference type="RefSeq" id="WP_220231326.1">
    <property type="nucleotide sequence ID" value="NZ_JAICBX010000007.1"/>
</dbReference>
<reference evidence="2" key="1">
    <citation type="submission" date="2021-08" db="EMBL/GenBank/DDBJ databases">
        <title>Hoeflea bacterium WL0058 sp. nov., isolated from the sediment.</title>
        <authorList>
            <person name="Wang L."/>
            <person name="Zhang D."/>
        </authorList>
    </citation>
    <scope>NUCLEOTIDE SEQUENCE</scope>
    <source>
        <strain evidence="2">WL0058</strain>
    </source>
</reference>
<comment type="subcellular location">
    <subcellularLocation>
        <location evidence="1">Cell inner membrane</location>
        <topology evidence="1">Multi-pass membrane protein</topology>
    </subcellularLocation>
</comment>
<keyword evidence="1" id="KW-1003">Cell membrane</keyword>
<dbReference type="Pfam" id="PF02592">
    <property type="entry name" value="Vut_1"/>
    <property type="match status" value="2"/>
</dbReference>
<dbReference type="HAMAP" id="MF_02088">
    <property type="entry name" value="Q_prec_transport"/>
    <property type="match status" value="1"/>
</dbReference>
<dbReference type="PANTHER" id="PTHR34300:SF1">
    <property type="entry name" value="QUEUOSINE PRECURSOR TRANSPORTER"/>
    <property type="match status" value="1"/>
</dbReference>
<keyword evidence="1" id="KW-0997">Cell inner membrane</keyword>
<evidence type="ECO:0000313" key="3">
    <source>
        <dbReference type="Proteomes" id="UP001196509"/>
    </source>
</evidence>
<organism evidence="2 3">
    <name type="scientific">Flavimaribacter sediminis</name>
    <dbReference type="NCBI Taxonomy" id="2865987"/>
    <lineage>
        <taxon>Bacteria</taxon>
        <taxon>Pseudomonadati</taxon>
        <taxon>Pseudomonadota</taxon>
        <taxon>Alphaproteobacteria</taxon>
        <taxon>Hyphomicrobiales</taxon>
        <taxon>Rhizobiaceae</taxon>
        <taxon>Flavimaribacter</taxon>
    </lineage>
</organism>
<feature type="transmembrane region" description="Helical" evidence="1">
    <location>
        <begin position="183"/>
        <end position="203"/>
    </location>
</feature>
<protein>
    <recommendedName>
        <fullName evidence="1">Probable queuosine precursor transporter</fullName>
        <shortName evidence="1">Q precursor transporter</shortName>
    </recommendedName>
</protein>
<evidence type="ECO:0000256" key="1">
    <source>
        <dbReference type="HAMAP-Rule" id="MF_02088"/>
    </source>
</evidence>
<feature type="transmembrane region" description="Helical" evidence="1">
    <location>
        <begin position="51"/>
        <end position="68"/>
    </location>
</feature>
<comment type="function">
    <text evidence="1">Involved in the import of queuosine (Q) precursors, required for Q precursor salvage.</text>
</comment>
<accession>A0AAE2ZPG2</accession>
<sequence>MQSNKSVSASETTFGRLVPFIIAMALVVIASNYLVQFPVFLTIGELKLDDLLTWGAFTYPVAFLVTDLSNRKFGPRRARVVVFTGFVFAVFLSWYLSTPRIAIASGSAFLVAQLLDVTIFNRLRNSFWWHAPLVSSFFGSIIDTLIFFSLAFAASFSFIGPNDAFAIDLAPLAGVVDIHAPRWVSWAIGDLTVKLLVALALLAPYRVVIAWTHPAGTTA</sequence>
<keyword evidence="1" id="KW-1133">Transmembrane helix</keyword>
<feature type="transmembrane region" description="Helical" evidence="1">
    <location>
        <begin position="133"/>
        <end position="159"/>
    </location>
</feature>
<dbReference type="GO" id="GO:0022857">
    <property type="term" value="F:transmembrane transporter activity"/>
    <property type="evidence" value="ECO:0007669"/>
    <property type="project" value="UniProtKB-UniRule"/>
</dbReference>
<feature type="transmembrane region" description="Helical" evidence="1">
    <location>
        <begin position="102"/>
        <end position="121"/>
    </location>
</feature>
<feature type="transmembrane region" description="Helical" evidence="1">
    <location>
        <begin position="20"/>
        <end position="39"/>
    </location>
</feature>
<dbReference type="NCBIfam" id="TIGR00697">
    <property type="entry name" value="queuosine precursor transporter"/>
    <property type="match status" value="1"/>
</dbReference>
<dbReference type="Proteomes" id="UP001196509">
    <property type="component" value="Unassembled WGS sequence"/>
</dbReference>
<keyword evidence="1" id="KW-0813">Transport</keyword>
<dbReference type="GO" id="GO:0005886">
    <property type="term" value="C:plasma membrane"/>
    <property type="evidence" value="ECO:0007669"/>
    <property type="project" value="UniProtKB-SubCell"/>
</dbReference>
<dbReference type="InterPro" id="IPR003744">
    <property type="entry name" value="YhhQ"/>
</dbReference>
<evidence type="ECO:0000313" key="2">
    <source>
        <dbReference type="EMBL" id="MBW8640594.1"/>
    </source>
</evidence>
<dbReference type="AlphaFoldDB" id="A0AAE2ZPG2"/>
<proteinExistence type="inferred from homology"/>
<dbReference type="EMBL" id="JAICBX010000007">
    <property type="protein sequence ID" value="MBW8640594.1"/>
    <property type="molecule type" value="Genomic_DNA"/>
</dbReference>
<gene>
    <name evidence="2" type="ORF">K1W69_25600</name>
</gene>
<keyword evidence="1" id="KW-0812">Transmembrane</keyword>
<name>A0AAE2ZPG2_9HYPH</name>